<evidence type="ECO:0000256" key="6">
    <source>
        <dbReference type="ARBA" id="ARBA00023136"/>
    </source>
</evidence>
<feature type="transmembrane region" description="Helical" evidence="8">
    <location>
        <begin position="338"/>
        <end position="359"/>
    </location>
</feature>
<gene>
    <name evidence="9" type="ORF">Q8F55_006789</name>
</gene>
<keyword evidence="4 8" id="KW-1133">Transmembrane helix</keyword>
<dbReference type="Proteomes" id="UP001565368">
    <property type="component" value="Unassembled WGS sequence"/>
</dbReference>
<accession>A0ABR3PY74</accession>
<dbReference type="InterPro" id="IPR003689">
    <property type="entry name" value="ZIP"/>
</dbReference>
<organism evidence="9 10">
    <name type="scientific">Vanrija albida</name>
    <dbReference type="NCBI Taxonomy" id="181172"/>
    <lineage>
        <taxon>Eukaryota</taxon>
        <taxon>Fungi</taxon>
        <taxon>Dikarya</taxon>
        <taxon>Basidiomycota</taxon>
        <taxon>Agaricomycotina</taxon>
        <taxon>Tremellomycetes</taxon>
        <taxon>Trichosporonales</taxon>
        <taxon>Trichosporonaceae</taxon>
        <taxon>Vanrija</taxon>
    </lineage>
</organism>
<sequence>MSFAILVGQCAAMFLASILVGSLPLLFKSGIGSRGLSGVSVLGMGILIGAALTIIIPEGVETLYASSKHSETHTIGMSLLAGFALMFLVESYQHGDGGHGHGHGHAHGRSLLPTSSDDEPLPLAPLRAHAHSPSVENVTPHPPHDHEDCEEERTEYTRAIAEDRVPMLPKPDAEHDHKCASHAAAHGLSATLGLVIHGAADGIAIGASSLSGSAQLGLVVFLAVLVHKGPAALGLTTTLLNLHLSPSQVRRRLVIFSLSAPLGALLTYAFVLLFGKGSSTNGHDRLGWWTGVVLLFSGGSFLYVATVIQPISQTGPDDHCHDIHHEVHKREEPPPLPYGMRTGLILGGMLLPLLLSLLVGDHDH</sequence>
<name>A0ABR3PY74_9TREE</name>
<proteinExistence type="predicted"/>
<evidence type="ECO:0008006" key="11">
    <source>
        <dbReference type="Google" id="ProtNLM"/>
    </source>
</evidence>
<feature type="transmembrane region" description="Helical" evidence="8">
    <location>
        <begin position="216"/>
        <end position="233"/>
    </location>
</feature>
<evidence type="ECO:0000256" key="8">
    <source>
        <dbReference type="SAM" id="Phobius"/>
    </source>
</evidence>
<dbReference type="EMBL" id="JBBXJM010000005">
    <property type="protein sequence ID" value="KAL1407367.1"/>
    <property type="molecule type" value="Genomic_DNA"/>
</dbReference>
<feature type="transmembrane region" description="Helical" evidence="8">
    <location>
        <begin position="39"/>
        <end position="60"/>
    </location>
</feature>
<evidence type="ECO:0000256" key="5">
    <source>
        <dbReference type="ARBA" id="ARBA00023034"/>
    </source>
</evidence>
<keyword evidence="6 8" id="KW-0472">Membrane</keyword>
<protein>
    <recommendedName>
        <fullName evidence="11">Zinc/iron permease</fullName>
    </recommendedName>
</protein>
<keyword evidence="10" id="KW-1185">Reference proteome</keyword>
<comment type="subcellular location">
    <subcellularLocation>
        <location evidence="1">Endomembrane system</location>
        <topology evidence="1">Multi-pass membrane protein</topology>
    </subcellularLocation>
    <subcellularLocation>
        <location evidence="2">Golgi apparatus membrane</location>
    </subcellularLocation>
</comment>
<comment type="caution">
    <text evidence="9">The sequence shown here is derived from an EMBL/GenBank/DDBJ whole genome shotgun (WGS) entry which is preliminary data.</text>
</comment>
<feature type="transmembrane region" description="Helical" evidence="8">
    <location>
        <begin position="6"/>
        <end position="27"/>
    </location>
</feature>
<dbReference type="PANTHER" id="PTHR16133:SF0">
    <property type="entry name" value="ZINC_IRON REGULATED TRANSPORTER-RELATED PROTEIN 102B, ISOFORM E"/>
    <property type="match status" value="1"/>
</dbReference>
<feature type="transmembrane region" description="Helical" evidence="8">
    <location>
        <begin position="286"/>
        <end position="308"/>
    </location>
</feature>
<evidence type="ECO:0000256" key="1">
    <source>
        <dbReference type="ARBA" id="ARBA00004127"/>
    </source>
</evidence>
<dbReference type="PANTHER" id="PTHR16133">
    <property type="entry name" value="SOLUTE CARRIER FAMILY 39 ZINC TRANSPORTER , MEMBER 9-RELATED"/>
    <property type="match status" value="1"/>
</dbReference>
<evidence type="ECO:0000256" key="2">
    <source>
        <dbReference type="ARBA" id="ARBA00004394"/>
    </source>
</evidence>
<evidence type="ECO:0000256" key="3">
    <source>
        <dbReference type="ARBA" id="ARBA00022692"/>
    </source>
</evidence>
<feature type="transmembrane region" description="Helical" evidence="8">
    <location>
        <begin position="72"/>
        <end position="89"/>
    </location>
</feature>
<dbReference type="GeneID" id="95987832"/>
<evidence type="ECO:0000256" key="7">
    <source>
        <dbReference type="SAM" id="MobiDB-lite"/>
    </source>
</evidence>
<feature type="region of interest" description="Disordered" evidence="7">
    <location>
        <begin position="97"/>
        <end position="124"/>
    </location>
</feature>
<reference evidence="9 10" key="1">
    <citation type="submission" date="2023-08" db="EMBL/GenBank/DDBJ databases">
        <title>Annotated Genome Sequence of Vanrija albida AlHP1.</title>
        <authorList>
            <person name="Herzog R."/>
        </authorList>
    </citation>
    <scope>NUCLEOTIDE SEQUENCE [LARGE SCALE GENOMIC DNA]</scope>
    <source>
        <strain evidence="9 10">AlHP1</strain>
    </source>
</reference>
<keyword evidence="3 8" id="KW-0812">Transmembrane</keyword>
<dbReference type="InterPro" id="IPR045891">
    <property type="entry name" value="ZIP9"/>
</dbReference>
<evidence type="ECO:0000256" key="4">
    <source>
        <dbReference type="ARBA" id="ARBA00022989"/>
    </source>
</evidence>
<keyword evidence="5" id="KW-0333">Golgi apparatus</keyword>
<dbReference type="Pfam" id="PF02535">
    <property type="entry name" value="Zip"/>
    <property type="match status" value="1"/>
</dbReference>
<evidence type="ECO:0000313" key="10">
    <source>
        <dbReference type="Proteomes" id="UP001565368"/>
    </source>
</evidence>
<evidence type="ECO:0000313" key="9">
    <source>
        <dbReference type="EMBL" id="KAL1407367.1"/>
    </source>
</evidence>
<feature type="transmembrane region" description="Helical" evidence="8">
    <location>
        <begin position="253"/>
        <end position="274"/>
    </location>
</feature>
<dbReference type="RefSeq" id="XP_069207311.1">
    <property type="nucleotide sequence ID" value="XM_069355240.1"/>
</dbReference>